<sequence>MPISSAASTHLLDAETPPLRDSVHGSVDFKGRPVTRSGSGCWKSAFFIIGVEVVERFAYYGISSNLISCLTGPLGQSTATAAEYVGAFAAFGGFRGRLISLSIPNHYHCVWALYPRQS</sequence>
<protein>
    <submittedName>
        <fullName evidence="2">Protein NRT1/PTR FAMILY 5.16</fullName>
    </submittedName>
</protein>
<evidence type="ECO:0000256" key="1">
    <source>
        <dbReference type="ARBA" id="ARBA00044504"/>
    </source>
</evidence>
<gene>
    <name evidence="2" type="ORF">Adt_22944</name>
</gene>
<comment type="similarity">
    <text evidence="1">Belongs to the major facilitator superfamily. Phosphate:H(+) symporter (TC 2.A.1.9) family.</text>
</comment>
<organism evidence="2 3">
    <name type="scientific">Abeliophyllum distichum</name>
    <dbReference type="NCBI Taxonomy" id="126358"/>
    <lineage>
        <taxon>Eukaryota</taxon>
        <taxon>Viridiplantae</taxon>
        <taxon>Streptophyta</taxon>
        <taxon>Embryophyta</taxon>
        <taxon>Tracheophyta</taxon>
        <taxon>Spermatophyta</taxon>
        <taxon>Magnoliopsida</taxon>
        <taxon>eudicotyledons</taxon>
        <taxon>Gunneridae</taxon>
        <taxon>Pentapetalae</taxon>
        <taxon>asterids</taxon>
        <taxon>lamiids</taxon>
        <taxon>Lamiales</taxon>
        <taxon>Oleaceae</taxon>
        <taxon>Forsythieae</taxon>
        <taxon>Abeliophyllum</taxon>
    </lineage>
</organism>
<dbReference type="EMBL" id="JBFOLK010000007">
    <property type="protein sequence ID" value="KAL2497394.1"/>
    <property type="molecule type" value="Genomic_DNA"/>
</dbReference>
<dbReference type="Gene3D" id="1.20.1250.20">
    <property type="entry name" value="MFS general substrate transporter like domains"/>
    <property type="match status" value="1"/>
</dbReference>
<name>A0ABD1SCY9_9LAMI</name>
<dbReference type="InterPro" id="IPR036259">
    <property type="entry name" value="MFS_trans_sf"/>
</dbReference>
<dbReference type="AlphaFoldDB" id="A0ABD1SCY9"/>
<evidence type="ECO:0000313" key="2">
    <source>
        <dbReference type="EMBL" id="KAL2497394.1"/>
    </source>
</evidence>
<keyword evidence="3" id="KW-1185">Reference proteome</keyword>
<comment type="caution">
    <text evidence="2">The sequence shown here is derived from an EMBL/GenBank/DDBJ whole genome shotgun (WGS) entry which is preliminary data.</text>
</comment>
<accession>A0ABD1SCY9</accession>
<evidence type="ECO:0000313" key="3">
    <source>
        <dbReference type="Proteomes" id="UP001604336"/>
    </source>
</evidence>
<proteinExistence type="inferred from homology"/>
<reference evidence="3" key="1">
    <citation type="submission" date="2024-07" db="EMBL/GenBank/DDBJ databases">
        <title>Two chromosome-level genome assemblies of Korean endemic species Abeliophyllum distichum and Forsythia ovata (Oleaceae).</title>
        <authorList>
            <person name="Jang H."/>
        </authorList>
    </citation>
    <scope>NUCLEOTIDE SEQUENCE [LARGE SCALE GENOMIC DNA]</scope>
</reference>
<dbReference type="Proteomes" id="UP001604336">
    <property type="component" value="Unassembled WGS sequence"/>
</dbReference>